<organism evidence="4 5">
    <name type="scientific">Abrus precatorius</name>
    <name type="common">Indian licorice</name>
    <name type="synonym">Glycine abrus</name>
    <dbReference type="NCBI Taxonomy" id="3816"/>
    <lineage>
        <taxon>Eukaryota</taxon>
        <taxon>Viridiplantae</taxon>
        <taxon>Streptophyta</taxon>
        <taxon>Embryophyta</taxon>
        <taxon>Tracheophyta</taxon>
        <taxon>Spermatophyta</taxon>
        <taxon>Magnoliopsida</taxon>
        <taxon>eudicotyledons</taxon>
        <taxon>Gunneridae</taxon>
        <taxon>Pentapetalae</taxon>
        <taxon>rosids</taxon>
        <taxon>fabids</taxon>
        <taxon>Fabales</taxon>
        <taxon>Fabaceae</taxon>
        <taxon>Papilionoideae</taxon>
        <taxon>50 kb inversion clade</taxon>
        <taxon>NPAAA clade</taxon>
        <taxon>indigoferoid/millettioid clade</taxon>
        <taxon>Abreae</taxon>
        <taxon>Abrus</taxon>
    </lineage>
</organism>
<dbReference type="InterPro" id="IPR002885">
    <property type="entry name" value="PPR_rpt"/>
</dbReference>
<dbReference type="GO" id="GO:0009507">
    <property type="term" value="C:chloroplast"/>
    <property type="evidence" value="ECO:0007669"/>
    <property type="project" value="TreeGrafter"/>
</dbReference>
<keyword evidence="4" id="KW-1185">Reference proteome</keyword>
<reference evidence="5" key="2">
    <citation type="submission" date="2025-08" db="UniProtKB">
        <authorList>
            <consortium name="RefSeq"/>
        </authorList>
    </citation>
    <scope>IDENTIFICATION</scope>
    <source>
        <tissue evidence="5">Young leaves</tissue>
    </source>
</reference>
<dbReference type="Pfam" id="PF13041">
    <property type="entry name" value="PPR_2"/>
    <property type="match status" value="4"/>
</dbReference>
<dbReference type="GO" id="GO:0031930">
    <property type="term" value="P:mitochondria-nucleus signaling pathway"/>
    <property type="evidence" value="ECO:0007669"/>
    <property type="project" value="TreeGrafter"/>
</dbReference>
<evidence type="ECO:0000256" key="2">
    <source>
        <dbReference type="ARBA" id="ARBA00022737"/>
    </source>
</evidence>
<dbReference type="Gene3D" id="1.25.40.10">
    <property type="entry name" value="Tetratricopeptide repeat domain"/>
    <property type="match status" value="4"/>
</dbReference>
<dbReference type="PROSITE" id="PS51375">
    <property type="entry name" value="PPR"/>
    <property type="match status" value="9"/>
</dbReference>
<dbReference type="RefSeq" id="XP_027356921.1">
    <property type="nucleotide sequence ID" value="XM_027501120.1"/>
</dbReference>
<dbReference type="GeneID" id="113866240"/>
<dbReference type="PANTHER" id="PTHR47936">
    <property type="entry name" value="PPR_LONG DOMAIN-CONTAINING PROTEIN"/>
    <property type="match status" value="1"/>
</dbReference>
<protein>
    <submittedName>
        <fullName evidence="5">Pentatricopeptide repeat-containing protein At5g41170, mitochondrial-like</fullName>
    </submittedName>
</protein>
<dbReference type="InterPro" id="IPR011990">
    <property type="entry name" value="TPR-like_helical_dom_sf"/>
</dbReference>
<dbReference type="KEGG" id="aprc:113866240"/>
<evidence type="ECO:0000313" key="5">
    <source>
        <dbReference type="RefSeq" id="XP_027356921.1"/>
    </source>
</evidence>
<proteinExistence type="inferred from homology"/>
<feature type="repeat" description="PPR" evidence="3">
    <location>
        <begin position="432"/>
        <end position="467"/>
    </location>
</feature>
<dbReference type="Proteomes" id="UP000694853">
    <property type="component" value="Unplaced"/>
</dbReference>
<feature type="repeat" description="PPR" evidence="3">
    <location>
        <begin position="468"/>
        <end position="502"/>
    </location>
</feature>
<feature type="repeat" description="PPR" evidence="3">
    <location>
        <begin position="292"/>
        <end position="326"/>
    </location>
</feature>
<comment type="similarity">
    <text evidence="1">Belongs to the PPR family. P subfamily.</text>
</comment>
<feature type="repeat" description="PPR" evidence="3">
    <location>
        <begin position="189"/>
        <end position="219"/>
    </location>
</feature>
<sequence>MRKAIAKPCSSCTPPIPNLSVVTSIASILQNQNPQNPHCESLKEFSSHLTPTFVIHVIKNLKNPHHALSFFNWASNPKPNPNNYSHTPSCYAAITDLLLSHSLFSTAFSFLRHSNKLSDSLIFRFINALGQRGDIRGAIHWFHKAKTFTRGRYLFSCNAILGVLVKANRINLAQAIYDQVVAEGVVELDVCTYTTMIRGFCKMGMVESANKVFDEMRCGPNMFTYNTLIHGLCKKGYMEGAKKVFNRLVESESCKPDVVTFTTLIDGYSKKGELREALKCMEEMVERGCCPNVVTYNALIEGLCLCGNVDEAKRMMTRMRLNGLKDNVATNTSILKGFCIVGKSDDAINHFKGMISRGMNPDVKAYSVIVNEYCKIRKPSEAVSLLREMVIRGIKPSMSSFNAVFRVLVDKEELEEVVLLLKQMPRMGCTPNFLSYSIVVCSLCKVKGKMQQVEELVGNMLQNGHNLDATMYNCLLAGYCEDEDEEMALKTVYDMIDKNFVINHDTFCTFVKELCAKEKVKEAERVLEEMCRRYPVSDVNAYRMVLRQLGGNAEGLRFRNPPFLLLHQLS</sequence>
<evidence type="ECO:0000313" key="4">
    <source>
        <dbReference type="Proteomes" id="UP000694853"/>
    </source>
</evidence>
<evidence type="ECO:0000256" key="3">
    <source>
        <dbReference type="PROSITE-ProRule" id="PRU00708"/>
    </source>
</evidence>
<reference evidence="4" key="1">
    <citation type="journal article" date="2019" name="Toxins">
        <title>Detection of Abrin-Like and Prepropulchellin-Like Toxin Genes and Transcripts Using Whole Genome Sequencing and Full-Length Transcript Sequencing of Abrus precatorius.</title>
        <authorList>
            <person name="Hovde B.T."/>
            <person name="Daligault H.E."/>
            <person name="Hanschen E.R."/>
            <person name="Kunde Y.A."/>
            <person name="Johnson M.B."/>
            <person name="Starkenburg S.R."/>
            <person name="Johnson S.L."/>
        </authorList>
    </citation>
    <scope>NUCLEOTIDE SEQUENCE [LARGE SCALE GENOMIC DNA]</scope>
</reference>
<gene>
    <name evidence="5" type="primary">LOC113866240</name>
</gene>
<dbReference type="Pfam" id="PF12854">
    <property type="entry name" value="PPR_1"/>
    <property type="match status" value="2"/>
</dbReference>
<dbReference type="AlphaFoldDB" id="A0A8B8LKK2"/>
<dbReference type="OrthoDB" id="185373at2759"/>
<accession>A0A8B8LKK2</accession>
<feature type="repeat" description="PPR" evidence="3">
    <location>
        <begin position="397"/>
        <end position="431"/>
    </location>
</feature>
<dbReference type="PANTHER" id="PTHR47936:SF1">
    <property type="entry name" value="PENTATRICOPEPTIDE REPEAT-CONTAINING PROTEIN GUN1, CHLOROPLASTIC"/>
    <property type="match status" value="1"/>
</dbReference>
<dbReference type="NCBIfam" id="TIGR00756">
    <property type="entry name" value="PPR"/>
    <property type="match status" value="7"/>
</dbReference>
<feature type="repeat" description="PPR" evidence="3">
    <location>
        <begin position="257"/>
        <end position="291"/>
    </location>
</feature>
<feature type="repeat" description="PPR" evidence="3">
    <location>
        <begin position="221"/>
        <end position="256"/>
    </location>
</feature>
<evidence type="ECO:0000256" key="1">
    <source>
        <dbReference type="ARBA" id="ARBA00007626"/>
    </source>
</evidence>
<dbReference type="GO" id="GO:0010019">
    <property type="term" value="P:chloroplast-nucleus signaling pathway"/>
    <property type="evidence" value="ECO:0007669"/>
    <property type="project" value="TreeGrafter"/>
</dbReference>
<dbReference type="SUPFAM" id="SSF81901">
    <property type="entry name" value="HCP-like"/>
    <property type="match status" value="1"/>
</dbReference>
<feature type="repeat" description="PPR" evidence="3">
    <location>
        <begin position="327"/>
        <end position="361"/>
    </location>
</feature>
<name>A0A8B8LKK2_ABRPR</name>
<keyword evidence="2" id="KW-0677">Repeat</keyword>
<feature type="repeat" description="PPR" evidence="3">
    <location>
        <begin position="362"/>
        <end position="396"/>
    </location>
</feature>